<accession>A0A8R1UC39</accession>
<keyword evidence="2" id="KW-1185">Reference proteome</keyword>
<accession>A0A454Y635</accession>
<evidence type="ECO:0000313" key="2">
    <source>
        <dbReference type="Proteomes" id="UP000005239"/>
    </source>
</evidence>
<gene>
    <name evidence="1" type="primary">WBGene00105055</name>
</gene>
<dbReference type="AlphaFoldDB" id="A0A454Y635"/>
<evidence type="ECO:0000313" key="1">
    <source>
        <dbReference type="EnsemblMetazoa" id="PPA15501.1"/>
    </source>
</evidence>
<reference evidence="2" key="1">
    <citation type="journal article" date="2008" name="Nat. Genet.">
        <title>The Pristionchus pacificus genome provides a unique perspective on nematode lifestyle and parasitism.</title>
        <authorList>
            <person name="Dieterich C."/>
            <person name="Clifton S.W."/>
            <person name="Schuster L.N."/>
            <person name="Chinwalla A."/>
            <person name="Delehaunty K."/>
            <person name="Dinkelacker I."/>
            <person name="Fulton L."/>
            <person name="Fulton R."/>
            <person name="Godfrey J."/>
            <person name="Minx P."/>
            <person name="Mitreva M."/>
            <person name="Roeseler W."/>
            <person name="Tian H."/>
            <person name="Witte H."/>
            <person name="Yang S.P."/>
            <person name="Wilson R.K."/>
            <person name="Sommer R.J."/>
        </authorList>
    </citation>
    <scope>NUCLEOTIDE SEQUENCE [LARGE SCALE GENOMIC DNA]</scope>
    <source>
        <strain evidence="2">PS312</strain>
    </source>
</reference>
<reference evidence="1" key="2">
    <citation type="submission" date="2022-06" db="UniProtKB">
        <authorList>
            <consortium name="EnsemblMetazoa"/>
        </authorList>
    </citation>
    <scope>IDENTIFICATION</scope>
    <source>
        <strain evidence="1">PS312</strain>
    </source>
</reference>
<dbReference type="Proteomes" id="UP000005239">
    <property type="component" value="Unassembled WGS sequence"/>
</dbReference>
<protein>
    <submittedName>
        <fullName evidence="1">Uncharacterized protein</fullName>
    </submittedName>
</protein>
<name>A0A454Y635_PRIPA</name>
<sequence length="211" mass="19596">MALSLLILLASPLAVSGLSLTPVVGGTVGAGYAKTLAGGIGGVVTPNLAPVATAANAAASVAGAGLQAVAGVHSALDSAVVNMACDIVNATLHSGNGAIRDVINAVIGGTSGLSAALAALNLGSYPFGANYNATAALQIAAQKVVQDAVTGNVLGLVADTQDMIAASVAALFSLAGGVTTPLGSVSGGSGLGAALDGLASGAGLGGLGIVI</sequence>
<organism evidence="1 2">
    <name type="scientific">Pristionchus pacificus</name>
    <name type="common">Parasitic nematode worm</name>
    <dbReference type="NCBI Taxonomy" id="54126"/>
    <lineage>
        <taxon>Eukaryota</taxon>
        <taxon>Metazoa</taxon>
        <taxon>Ecdysozoa</taxon>
        <taxon>Nematoda</taxon>
        <taxon>Chromadorea</taxon>
        <taxon>Rhabditida</taxon>
        <taxon>Rhabditina</taxon>
        <taxon>Diplogasteromorpha</taxon>
        <taxon>Diplogasteroidea</taxon>
        <taxon>Neodiplogasteridae</taxon>
        <taxon>Pristionchus</taxon>
    </lineage>
</organism>
<proteinExistence type="predicted"/>
<dbReference type="EnsemblMetazoa" id="PPA15501.1">
    <property type="protein sequence ID" value="PPA15501.1"/>
    <property type="gene ID" value="WBGene00105055"/>
</dbReference>